<dbReference type="EMBL" id="UZAU01000054">
    <property type="status" value="NOT_ANNOTATED_CDS"/>
    <property type="molecule type" value="Genomic_DNA"/>
</dbReference>
<dbReference type="AlphaFoldDB" id="A0A803NJ89"/>
<dbReference type="InterPro" id="IPR043502">
    <property type="entry name" value="DNA/RNA_pol_sf"/>
</dbReference>
<protein>
    <recommendedName>
        <fullName evidence="1">Reverse transcriptase domain-containing protein</fullName>
    </recommendedName>
</protein>
<accession>A0A803NJ89</accession>
<evidence type="ECO:0000313" key="3">
    <source>
        <dbReference type="Proteomes" id="UP000596661"/>
    </source>
</evidence>
<dbReference type="OMA" id="KMECHEL"/>
<dbReference type="PANTHER" id="PTHR33116:SF84">
    <property type="entry name" value="RNA-DIRECTED DNA POLYMERASE"/>
    <property type="match status" value="1"/>
</dbReference>
<organism evidence="2 3">
    <name type="scientific">Cannabis sativa</name>
    <name type="common">Hemp</name>
    <name type="synonym">Marijuana</name>
    <dbReference type="NCBI Taxonomy" id="3483"/>
    <lineage>
        <taxon>Eukaryota</taxon>
        <taxon>Viridiplantae</taxon>
        <taxon>Streptophyta</taxon>
        <taxon>Embryophyta</taxon>
        <taxon>Tracheophyta</taxon>
        <taxon>Spermatophyta</taxon>
        <taxon>Magnoliopsida</taxon>
        <taxon>eudicotyledons</taxon>
        <taxon>Gunneridae</taxon>
        <taxon>Pentapetalae</taxon>
        <taxon>rosids</taxon>
        <taxon>fabids</taxon>
        <taxon>Rosales</taxon>
        <taxon>Cannabaceae</taxon>
        <taxon>Cannabis</taxon>
    </lineage>
</organism>
<dbReference type="SUPFAM" id="SSF56672">
    <property type="entry name" value="DNA/RNA polymerases"/>
    <property type="match status" value="1"/>
</dbReference>
<dbReference type="Proteomes" id="UP000596661">
    <property type="component" value="Chromosome 1"/>
</dbReference>
<sequence length="267" mass="30445">MIKINLRKAYDTVDWNFLEEILAAFHFPQKIIELIMVCVKTLKFSLLINGELYGFFESKRGLRQGDPMSPLLFVLGMEYMSRIMRVVTTRPGFKHHDRCTPLKLNHLCFADDLLLFCHGNYVSILLMLQGLKIFSSTSGLVPNEEKTAVFCSGMKDDEVKRVLEVSGYIRASLPFRYLGIPIFSKKISSADCKGILEKMVARIKVWSSRNLSYMGRITLINSVLIAIHSYWAQITILPKKLLRDVESICRAFLWKGMTINSGHGLVA</sequence>
<reference evidence="2" key="2">
    <citation type="submission" date="2021-03" db="UniProtKB">
        <authorList>
            <consortium name="EnsemblPlants"/>
        </authorList>
    </citation>
    <scope>IDENTIFICATION</scope>
</reference>
<feature type="domain" description="Reverse transcriptase" evidence="1">
    <location>
        <begin position="1"/>
        <end position="182"/>
    </location>
</feature>
<dbReference type="EnsemblPlants" id="evm.model.01.1976">
    <property type="protein sequence ID" value="cds.evm.model.01.1976"/>
    <property type="gene ID" value="evm.TU.01.1976"/>
</dbReference>
<dbReference type="Pfam" id="PF00078">
    <property type="entry name" value="RVT_1"/>
    <property type="match status" value="1"/>
</dbReference>
<dbReference type="Gramene" id="evm.model.01.1976">
    <property type="protein sequence ID" value="cds.evm.model.01.1976"/>
    <property type="gene ID" value="evm.TU.01.1976"/>
</dbReference>
<keyword evidence="3" id="KW-1185">Reference proteome</keyword>
<dbReference type="PROSITE" id="PS50878">
    <property type="entry name" value="RT_POL"/>
    <property type="match status" value="1"/>
</dbReference>
<evidence type="ECO:0000313" key="2">
    <source>
        <dbReference type="EnsemblPlants" id="cds.evm.model.01.1976"/>
    </source>
</evidence>
<dbReference type="PANTHER" id="PTHR33116">
    <property type="entry name" value="REVERSE TRANSCRIPTASE ZINC-BINDING DOMAIN-CONTAINING PROTEIN-RELATED-RELATED"/>
    <property type="match status" value="1"/>
</dbReference>
<evidence type="ECO:0000259" key="1">
    <source>
        <dbReference type="PROSITE" id="PS50878"/>
    </source>
</evidence>
<proteinExistence type="predicted"/>
<reference evidence="2" key="1">
    <citation type="submission" date="2018-11" db="EMBL/GenBank/DDBJ databases">
        <authorList>
            <person name="Grassa J C."/>
        </authorList>
    </citation>
    <scope>NUCLEOTIDE SEQUENCE [LARGE SCALE GENOMIC DNA]</scope>
</reference>
<dbReference type="InterPro" id="IPR000477">
    <property type="entry name" value="RT_dom"/>
</dbReference>
<name>A0A803NJ89_CANSA</name>